<organism evidence="2 3">
    <name type="scientific">Stylonychia lemnae</name>
    <name type="common">Ciliate</name>
    <dbReference type="NCBI Taxonomy" id="5949"/>
    <lineage>
        <taxon>Eukaryota</taxon>
        <taxon>Sar</taxon>
        <taxon>Alveolata</taxon>
        <taxon>Ciliophora</taxon>
        <taxon>Intramacronucleata</taxon>
        <taxon>Spirotrichea</taxon>
        <taxon>Stichotrichia</taxon>
        <taxon>Sporadotrichida</taxon>
        <taxon>Oxytrichidae</taxon>
        <taxon>Stylonychinae</taxon>
        <taxon>Stylonychia</taxon>
    </lineage>
</organism>
<keyword evidence="1" id="KW-0732">Signal</keyword>
<dbReference type="AlphaFoldDB" id="A0A078A4S7"/>
<evidence type="ECO:0000256" key="1">
    <source>
        <dbReference type="SAM" id="SignalP"/>
    </source>
</evidence>
<gene>
    <name evidence="2" type="primary">Contig14722.g15678</name>
    <name evidence="2" type="ORF">STYLEM_5520</name>
</gene>
<dbReference type="EMBL" id="CCKQ01005349">
    <property type="protein sequence ID" value="CDW76560.1"/>
    <property type="molecule type" value="Genomic_DNA"/>
</dbReference>
<sequence>MSKILLSAALFIAQSTAIQVNQALQKIRAESAWRQEATNKFNWNATQELTWSVINAFIDVQTSPDGDVYAIQKISSELSTPQYHIYIHNTALNSRQLRPKLRKNIIGVWSQRL</sequence>
<dbReference type="InParanoid" id="A0A078A4S7"/>
<protein>
    <submittedName>
        <fullName evidence="2">Uncharacterized protein</fullName>
    </submittedName>
</protein>
<name>A0A078A4S7_STYLE</name>
<proteinExistence type="predicted"/>
<evidence type="ECO:0000313" key="2">
    <source>
        <dbReference type="EMBL" id="CDW76560.1"/>
    </source>
</evidence>
<keyword evidence="3" id="KW-1185">Reference proteome</keyword>
<accession>A0A078A4S7</accession>
<reference evidence="2 3" key="1">
    <citation type="submission" date="2014-06" db="EMBL/GenBank/DDBJ databases">
        <authorList>
            <person name="Swart Estienne"/>
        </authorList>
    </citation>
    <scope>NUCLEOTIDE SEQUENCE [LARGE SCALE GENOMIC DNA]</scope>
    <source>
        <strain evidence="2 3">130c</strain>
    </source>
</reference>
<evidence type="ECO:0000313" key="3">
    <source>
        <dbReference type="Proteomes" id="UP000039865"/>
    </source>
</evidence>
<feature type="chain" id="PRO_5001729269" evidence="1">
    <location>
        <begin position="18"/>
        <end position="113"/>
    </location>
</feature>
<dbReference type="Proteomes" id="UP000039865">
    <property type="component" value="Unassembled WGS sequence"/>
</dbReference>
<feature type="signal peptide" evidence="1">
    <location>
        <begin position="1"/>
        <end position="17"/>
    </location>
</feature>